<dbReference type="EnsemblMetazoa" id="CPIJ016841-RA">
    <property type="protein sequence ID" value="CPIJ016841-PA"/>
    <property type="gene ID" value="CPIJ016841"/>
</dbReference>
<feature type="compositionally biased region" description="Basic and acidic residues" evidence="1">
    <location>
        <begin position="818"/>
        <end position="827"/>
    </location>
</feature>
<gene>
    <name evidence="3" type="primary">6050332</name>
    <name evidence="2" type="ORF">CpipJ_CPIJ016841</name>
</gene>
<feature type="region of interest" description="Disordered" evidence="1">
    <location>
        <begin position="913"/>
        <end position="966"/>
    </location>
</feature>
<proteinExistence type="predicted"/>
<dbReference type="EMBL" id="DS232628">
    <property type="protein sequence ID" value="EDS44227.1"/>
    <property type="molecule type" value="Genomic_DNA"/>
</dbReference>
<dbReference type="VEuPathDB" id="VectorBase:CQUJHB017263"/>
<dbReference type="CDD" id="cd05481">
    <property type="entry name" value="retropepsin_like_LTR_1"/>
    <property type="match status" value="1"/>
</dbReference>
<dbReference type="InParanoid" id="B0XBD6"/>
<name>B0XBD6_CULQU</name>
<reference evidence="2" key="1">
    <citation type="submission" date="2007-03" db="EMBL/GenBank/DDBJ databases">
        <title>Annotation of Culex pipiens quinquefasciatus.</title>
        <authorList>
            <consortium name="The Broad Institute Genome Sequencing Platform"/>
            <person name="Atkinson P.W."/>
            <person name="Hemingway J."/>
            <person name="Christensen B.M."/>
            <person name="Higgs S."/>
            <person name="Kodira C."/>
            <person name="Hannick L."/>
            <person name="Megy K."/>
            <person name="O'Leary S."/>
            <person name="Pearson M."/>
            <person name="Haas B.J."/>
            <person name="Mauceli E."/>
            <person name="Wortman J.R."/>
            <person name="Lee N.H."/>
            <person name="Guigo R."/>
            <person name="Stanke M."/>
            <person name="Alvarado L."/>
            <person name="Amedeo P."/>
            <person name="Antoine C.H."/>
            <person name="Arensburger P."/>
            <person name="Bidwell S.L."/>
            <person name="Crawford M."/>
            <person name="Camaro F."/>
            <person name="Devon K."/>
            <person name="Engels R."/>
            <person name="Hammond M."/>
            <person name="Howarth C."/>
            <person name="Koehrsen M."/>
            <person name="Lawson D."/>
            <person name="Montgomery P."/>
            <person name="Nene V."/>
            <person name="Nusbaum C."/>
            <person name="Puiu D."/>
            <person name="Romero-Severson J."/>
            <person name="Severson D.W."/>
            <person name="Shumway M."/>
            <person name="Sisk P."/>
            <person name="Stolte C."/>
            <person name="Zeng Q."/>
            <person name="Eisenstadt E."/>
            <person name="Fraser-Liggett C."/>
            <person name="Strausberg R."/>
            <person name="Galagan J."/>
            <person name="Birren B."/>
            <person name="Collins F.H."/>
        </authorList>
    </citation>
    <scope>NUCLEOTIDE SEQUENCE [LARGE SCALE GENOMIC DNA]</scope>
    <source>
        <strain evidence="2">JHB</strain>
    </source>
</reference>
<evidence type="ECO:0000256" key="1">
    <source>
        <dbReference type="SAM" id="MobiDB-lite"/>
    </source>
</evidence>
<reference evidence="3" key="2">
    <citation type="submission" date="2021-02" db="UniProtKB">
        <authorList>
            <consortium name="EnsemblMetazoa"/>
        </authorList>
    </citation>
    <scope>IDENTIFICATION</scope>
    <source>
        <strain evidence="3">JHB</strain>
    </source>
</reference>
<protein>
    <submittedName>
        <fullName evidence="2 3">Tetratricopeptide repeat protein, tpr</fullName>
    </submittedName>
</protein>
<feature type="region of interest" description="Disordered" evidence="1">
    <location>
        <begin position="818"/>
        <end position="854"/>
    </location>
</feature>
<dbReference type="VEuPathDB" id="VectorBase:CQUJHB000013"/>
<dbReference type="VEuPathDB" id="VectorBase:CPIJ016841"/>
<dbReference type="OrthoDB" id="7758501at2759"/>
<dbReference type="AlphaFoldDB" id="B0XBD6"/>
<evidence type="ECO:0000313" key="4">
    <source>
        <dbReference type="Proteomes" id="UP000002320"/>
    </source>
</evidence>
<feature type="compositionally biased region" description="Basic and acidic residues" evidence="1">
    <location>
        <begin position="931"/>
        <end position="946"/>
    </location>
</feature>
<dbReference type="PANTHER" id="PTHR33198">
    <property type="entry name" value="ANK_REP_REGION DOMAIN-CONTAINING PROTEIN-RELATED"/>
    <property type="match status" value="1"/>
</dbReference>
<organism>
    <name type="scientific">Culex quinquefasciatus</name>
    <name type="common">Southern house mosquito</name>
    <name type="synonym">Culex pungens</name>
    <dbReference type="NCBI Taxonomy" id="7176"/>
    <lineage>
        <taxon>Eukaryota</taxon>
        <taxon>Metazoa</taxon>
        <taxon>Ecdysozoa</taxon>
        <taxon>Arthropoda</taxon>
        <taxon>Hexapoda</taxon>
        <taxon>Insecta</taxon>
        <taxon>Pterygota</taxon>
        <taxon>Neoptera</taxon>
        <taxon>Endopterygota</taxon>
        <taxon>Diptera</taxon>
        <taxon>Nematocera</taxon>
        <taxon>Culicoidea</taxon>
        <taxon>Culicidae</taxon>
        <taxon>Culicinae</taxon>
        <taxon>Culicini</taxon>
        <taxon>Culex</taxon>
        <taxon>Culex</taxon>
    </lineage>
</organism>
<keyword evidence="4" id="KW-1185">Reference proteome</keyword>
<dbReference type="STRING" id="7176.B0XBD6"/>
<dbReference type="KEGG" id="cqu:CpipJ_CPIJ016841"/>
<accession>B0XBD6</accession>
<dbReference type="Proteomes" id="UP000002320">
    <property type="component" value="Unassembled WGS sequence"/>
</dbReference>
<feature type="region of interest" description="Disordered" evidence="1">
    <location>
        <begin position="641"/>
        <end position="669"/>
    </location>
</feature>
<evidence type="ECO:0000313" key="3">
    <source>
        <dbReference type="EnsemblMetazoa" id="CPIJ016841-PA"/>
    </source>
</evidence>
<sequence length="966" mass="107442">MARFLSMLIEHWRQDVSDQAMKKADAGINGPLIVKNAVYQFAKTGAGHKAVGTYKRSLSEEKILGDPKRVRTGPIERMITPKLPPIPGRNRRKPPTIDSDAIRERAHVTLSDLLPEGSKTNVYYTLEEVAKLNEHIRSAGNIRSDITRSGLSLTVLVRQAEELWKEMRSKYNTLAEEASTEKAARLLLEDRVKALEVHNDSHSSIEVEDQHPESPVNGCWLVDLRVPPLHFCEPTGISSNYRQSPKITWTSLRWITIRWARCPGLASKKPPLGFSPDSAHDGQKFENFSEAKPVDERDAAHLIGQGSEMQSTCAMYRTRPKPKKCCVVIREKKEAGRLAVLSEDGVDASRDIFRWDMGQSSTVTNMSDVKIKKRSFKSMAGQAAAGTSTAGGNAIGGSVTIPFIPLPPPLELEGDMERNYNFFENGWKNYTSAVGMDAWPVERNKQKTSVLLSVIGQAALKKYFNFELTEVEQGDPALALSAIKAKVVRERNPIIDWTEFFSMEQWEEESVDDFVGRLKALAKLCKFGVLEAEMVKFKIVTSNKWSHLRATLLTAQNLTEAIVVDLCRAEEVSERHRKAVSSSSFGVNKVRRMARKCKFCGGRHEFVKGVCPALGKKCNRCGGKNHFEKACKNDQKKRSKKKVKDVYGRSGDSAQTSEESDSEPESSDAANIGQIYDKSSYGGHVQADLDLFVGETWQSVQCELDTGANASLVGRDWLIRVAGQNSPQLLPSRCRLQSFGGGHIPVLGEVKIPCHRNGRKYNLSLQVVDVEHGPLLSAQVCKKLGFVKFCNSVSASAPHYPNDLIAIHRTKAQLVDSGKEYRQKDVPSRMQQKPVHVCKQPRKEPQTSKQNLDQSTMQIGKAVVSVADQEAVRFSRVFICHEVNRVVTCRVPVVFAGKSDRDLRTRDLEVLSTGTGKRSAAVPLEMATEPRASRKRTELQEEDRVAVGEPSAGGGPSGRRRTERLE</sequence>
<evidence type="ECO:0000313" key="2">
    <source>
        <dbReference type="EMBL" id="EDS44227.1"/>
    </source>
</evidence>
<dbReference type="PANTHER" id="PTHR33198:SF19">
    <property type="entry name" value="CCHC-TYPE DOMAIN-CONTAINING PROTEIN"/>
    <property type="match status" value="1"/>
</dbReference>
<dbReference type="HOGENOM" id="CLU_306592_0_0_1"/>